<evidence type="ECO:0000313" key="2">
    <source>
        <dbReference type="Proteomes" id="UP000016933"/>
    </source>
</evidence>
<dbReference type="Proteomes" id="UP000016933">
    <property type="component" value="Unassembled WGS sequence"/>
</dbReference>
<evidence type="ECO:0000313" key="1">
    <source>
        <dbReference type="EMBL" id="EME46614.1"/>
    </source>
</evidence>
<reference evidence="1 2" key="2">
    <citation type="journal article" date="2012" name="PLoS Pathog.">
        <title>Diverse lifestyles and strategies of plant pathogenesis encoded in the genomes of eighteen Dothideomycetes fungi.</title>
        <authorList>
            <person name="Ohm R.A."/>
            <person name="Feau N."/>
            <person name="Henrissat B."/>
            <person name="Schoch C.L."/>
            <person name="Horwitz B.A."/>
            <person name="Barry K.W."/>
            <person name="Condon B.J."/>
            <person name="Copeland A.C."/>
            <person name="Dhillon B."/>
            <person name="Glaser F."/>
            <person name="Hesse C.N."/>
            <person name="Kosti I."/>
            <person name="LaButti K."/>
            <person name="Lindquist E.A."/>
            <person name="Lucas S."/>
            <person name="Salamov A.A."/>
            <person name="Bradshaw R.E."/>
            <person name="Ciuffetti L."/>
            <person name="Hamelin R.C."/>
            <person name="Kema G.H.J."/>
            <person name="Lawrence C."/>
            <person name="Scott J.A."/>
            <person name="Spatafora J.W."/>
            <person name="Turgeon B.G."/>
            <person name="de Wit P.J.G.M."/>
            <person name="Zhong S."/>
            <person name="Goodwin S.B."/>
            <person name="Grigoriev I.V."/>
        </authorList>
    </citation>
    <scope>NUCLEOTIDE SEQUENCE [LARGE SCALE GENOMIC DNA]</scope>
    <source>
        <strain evidence="2">NZE10 / CBS 128990</strain>
    </source>
</reference>
<reference evidence="2" key="1">
    <citation type="journal article" date="2012" name="PLoS Genet.">
        <title>The genomes of the fungal plant pathogens Cladosporium fulvum and Dothistroma septosporum reveal adaptation to different hosts and lifestyles but also signatures of common ancestry.</title>
        <authorList>
            <person name="de Wit P.J.G.M."/>
            <person name="van der Burgt A."/>
            <person name="Oekmen B."/>
            <person name="Stergiopoulos I."/>
            <person name="Abd-Elsalam K.A."/>
            <person name="Aerts A.L."/>
            <person name="Bahkali A.H."/>
            <person name="Beenen H.G."/>
            <person name="Chettri P."/>
            <person name="Cox M.P."/>
            <person name="Datema E."/>
            <person name="de Vries R.P."/>
            <person name="Dhillon B."/>
            <person name="Ganley A.R."/>
            <person name="Griffiths S.A."/>
            <person name="Guo Y."/>
            <person name="Hamelin R.C."/>
            <person name="Henrissat B."/>
            <person name="Kabir M.S."/>
            <person name="Jashni M.K."/>
            <person name="Kema G."/>
            <person name="Klaubauf S."/>
            <person name="Lapidus A."/>
            <person name="Levasseur A."/>
            <person name="Lindquist E."/>
            <person name="Mehrabi R."/>
            <person name="Ohm R.A."/>
            <person name="Owen T.J."/>
            <person name="Salamov A."/>
            <person name="Schwelm A."/>
            <person name="Schijlen E."/>
            <person name="Sun H."/>
            <person name="van den Burg H.A."/>
            <person name="van Ham R.C.H.J."/>
            <person name="Zhang S."/>
            <person name="Goodwin S.B."/>
            <person name="Grigoriev I.V."/>
            <person name="Collemare J."/>
            <person name="Bradshaw R.E."/>
        </authorList>
    </citation>
    <scope>NUCLEOTIDE SEQUENCE [LARGE SCALE GENOMIC DNA]</scope>
    <source>
        <strain evidence="2">NZE10 / CBS 128990</strain>
    </source>
</reference>
<name>N1PWP9_DOTSN</name>
<accession>N1PWP9</accession>
<sequence>MYMPYELGRNTDSKGHPTQYLLPNGGPYTCKLESWHWYDGALRDGRLEMVYQLCHAEPCEVVWLLISEVPARSFAVPRVPRICDTIKLNCVSASLHGPLLIVTSPLIPLSPKIRPSFYSSPPIDDGREHYSKAPLVKTQHIAAEAAAAALP</sequence>
<dbReference type="EMBL" id="KB446537">
    <property type="protein sequence ID" value="EME46614.1"/>
    <property type="molecule type" value="Genomic_DNA"/>
</dbReference>
<organism evidence="1 2">
    <name type="scientific">Dothistroma septosporum (strain NZE10 / CBS 128990)</name>
    <name type="common">Red band needle blight fungus</name>
    <name type="synonym">Mycosphaerella pini</name>
    <dbReference type="NCBI Taxonomy" id="675120"/>
    <lineage>
        <taxon>Eukaryota</taxon>
        <taxon>Fungi</taxon>
        <taxon>Dikarya</taxon>
        <taxon>Ascomycota</taxon>
        <taxon>Pezizomycotina</taxon>
        <taxon>Dothideomycetes</taxon>
        <taxon>Dothideomycetidae</taxon>
        <taxon>Mycosphaerellales</taxon>
        <taxon>Mycosphaerellaceae</taxon>
        <taxon>Dothistroma</taxon>
    </lineage>
</organism>
<gene>
    <name evidence="1" type="ORF">DOTSEDRAFT_33201</name>
</gene>
<dbReference type="AlphaFoldDB" id="N1PWP9"/>
<proteinExistence type="predicted"/>
<protein>
    <submittedName>
        <fullName evidence="1">Uncharacterized protein</fullName>
    </submittedName>
</protein>
<keyword evidence="2" id="KW-1185">Reference proteome</keyword>
<dbReference type="HOGENOM" id="CLU_1731421_0_0_1"/>